<dbReference type="PANTHER" id="PTHR10472:SF5">
    <property type="entry name" value="D-AMINOACYL-TRNA DEACYLASE 1"/>
    <property type="match status" value="1"/>
</dbReference>
<dbReference type="GO" id="GO:0051500">
    <property type="term" value="F:D-tyrosyl-tRNA(Tyr) deacylase activity"/>
    <property type="evidence" value="ECO:0007669"/>
    <property type="project" value="TreeGrafter"/>
</dbReference>
<dbReference type="Proteomes" id="UP000315522">
    <property type="component" value="Unassembled WGS sequence"/>
</dbReference>
<sequence length="110" mass="12070">MRLWDDEAGGRWKQNVQDIKGEVLCVSQFTLLASTKKGSKPDFHGALGGDQAKELYQLFVSKVQQGYVAERVKDGVFQAMMLTRLLEQEVALVNDGPVTLEMSAGPSGPK</sequence>
<evidence type="ECO:0000256" key="6">
    <source>
        <dbReference type="ARBA" id="ARBA00048018"/>
    </source>
</evidence>
<dbReference type="EC" id="3.1.1.96" evidence="2"/>
<gene>
    <name evidence="7" type="primary">DTD1</name>
    <name evidence="7" type="ORF">LAWI1_G002747</name>
</gene>
<feature type="non-terminal residue" evidence="7">
    <location>
        <position position="110"/>
    </location>
</feature>
<comment type="caution">
    <text evidence="7">The sequence shown here is derived from an EMBL/GenBank/DDBJ whole genome shotgun (WGS) entry which is preliminary data.</text>
</comment>
<reference evidence="7 8" key="1">
    <citation type="submission" date="2018-05" db="EMBL/GenBank/DDBJ databases">
        <title>Genome sequencing and assembly of the regulated plant pathogen Lachnellula willkommii and related sister species for the development of diagnostic species identification markers.</title>
        <authorList>
            <person name="Giroux E."/>
            <person name="Bilodeau G."/>
        </authorList>
    </citation>
    <scope>NUCLEOTIDE SEQUENCE [LARGE SCALE GENOMIC DNA]</scope>
    <source>
        <strain evidence="7 8">CBS 172.35</strain>
    </source>
</reference>
<evidence type="ECO:0000256" key="3">
    <source>
        <dbReference type="ARBA" id="ARBA00020007"/>
    </source>
</evidence>
<comment type="catalytic activity">
    <reaction evidence="6">
        <text>a D-aminoacyl-tRNA + H2O = a tRNA + a D-alpha-amino acid + H(+)</text>
        <dbReference type="Rhea" id="RHEA:13953"/>
        <dbReference type="Rhea" id="RHEA-COMP:10123"/>
        <dbReference type="Rhea" id="RHEA-COMP:10124"/>
        <dbReference type="ChEBI" id="CHEBI:15377"/>
        <dbReference type="ChEBI" id="CHEBI:15378"/>
        <dbReference type="ChEBI" id="CHEBI:59871"/>
        <dbReference type="ChEBI" id="CHEBI:78442"/>
        <dbReference type="ChEBI" id="CHEBI:79333"/>
        <dbReference type="EC" id="3.1.1.96"/>
    </reaction>
</comment>
<evidence type="ECO:0000256" key="5">
    <source>
        <dbReference type="ARBA" id="ARBA00047676"/>
    </source>
</evidence>
<accession>A0A559MGG6</accession>
<comment type="catalytic activity">
    <reaction evidence="5">
        <text>glycyl-tRNA(Ala) + H2O = tRNA(Ala) + glycine + H(+)</text>
        <dbReference type="Rhea" id="RHEA:53744"/>
        <dbReference type="Rhea" id="RHEA-COMP:9657"/>
        <dbReference type="Rhea" id="RHEA-COMP:13640"/>
        <dbReference type="ChEBI" id="CHEBI:15377"/>
        <dbReference type="ChEBI" id="CHEBI:15378"/>
        <dbReference type="ChEBI" id="CHEBI:57305"/>
        <dbReference type="ChEBI" id="CHEBI:78442"/>
        <dbReference type="ChEBI" id="CHEBI:78522"/>
        <dbReference type="EC" id="3.1.1.96"/>
    </reaction>
</comment>
<comment type="similarity">
    <text evidence="1">Belongs to the DTD family.</text>
</comment>
<dbReference type="Pfam" id="PF02580">
    <property type="entry name" value="Tyr_Deacylase"/>
    <property type="match status" value="1"/>
</dbReference>
<dbReference type="GO" id="GO:0005737">
    <property type="term" value="C:cytoplasm"/>
    <property type="evidence" value="ECO:0007669"/>
    <property type="project" value="InterPro"/>
</dbReference>
<evidence type="ECO:0000313" key="7">
    <source>
        <dbReference type="EMBL" id="TVY92046.1"/>
    </source>
</evidence>
<dbReference type="InterPro" id="IPR003732">
    <property type="entry name" value="Daa-tRNA_deacyls_DTD"/>
</dbReference>
<organism evidence="7 8">
    <name type="scientific">Lachnellula willkommii</name>
    <dbReference type="NCBI Taxonomy" id="215461"/>
    <lineage>
        <taxon>Eukaryota</taxon>
        <taxon>Fungi</taxon>
        <taxon>Dikarya</taxon>
        <taxon>Ascomycota</taxon>
        <taxon>Pezizomycotina</taxon>
        <taxon>Leotiomycetes</taxon>
        <taxon>Helotiales</taxon>
        <taxon>Lachnaceae</taxon>
        <taxon>Lachnellula</taxon>
    </lineage>
</organism>
<dbReference type="SUPFAM" id="SSF69500">
    <property type="entry name" value="DTD-like"/>
    <property type="match status" value="1"/>
</dbReference>
<evidence type="ECO:0000256" key="2">
    <source>
        <dbReference type="ARBA" id="ARBA00013056"/>
    </source>
</evidence>
<protein>
    <recommendedName>
        <fullName evidence="3">D-aminoacyl-tRNA deacylase</fullName>
        <ecNumber evidence="2">3.1.1.96</ecNumber>
    </recommendedName>
    <alternativeName>
        <fullName evidence="4">Gly-tRNA(Ala) deacylase</fullName>
    </alternativeName>
</protein>
<dbReference type="InterPro" id="IPR023509">
    <property type="entry name" value="DTD-like_sf"/>
</dbReference>
<keyword evidence="8" id="KW-1185">Reference proteome</keyword>
<dbReference type="PANTHER" id="PTHR10472">
    <property type="entry name" value="D-TYROSYL-TRNA TYR DEACYLASE"/>
    <property type="match status" value="1"/>
</dbReference>
<proteinExistence type="inferred from homology"/>
<name>A0A559MGG6_9HELO</name>
<dbReference type="AlphaFoldDB" id="A0A559MGG6"/>
<evidence type="ECO:0000313" key="8">
    <source>
        <dbReference type="Proteomes" id="UP000315522"/>
    </source>
</evidence>
<evidence type="ECO:0000256" key="1">
    <source>
        <dbReference type="ARBA" id="ARBA00009673"/>
    </source>
</evidence>
<dbReference type="Gene3D" id="3.50.80.10">
    <property type="entry name" value="D-tyrosyl-tRNA(Tyr) deacylase"/>
    <property type="match status" value="1"/>
</dbReference>
<dbReference type="EMBL" id="QGML01000402">
    <property type="protein sequence ID" value="TVY92046.1"/>
    <property type="molecule type" value="Genomic_DNA"/>
</dbReference>
<evidence type="ECO:0000256" key="4">
    <source>
        <dbReference type="ARBA" id="ARBA00032747"/>
    </source>
</evidence>